<protein>
    <submittedName>
        <fullName evidence="3">Acyl-protein thioesterase-like protein</fullName>
    </submittedName>
</protein>
<dbReference type="InterPro" id="IPR003140">
    <property type="entry name" value="PLipase/COase/thioEstase"/>
</dbReference>
<sequence>MGPQAAPSAGRRLSFPPPIIIAPTSMHRITIIVLHGRGQTGEYFHTSLLSTPAAHSHATNLRDALPHGRFVFPTAPLMRATKYRRSRIRQWYDGSGDWEPEARGNMRESVEHIQALIRDEVRLVGGDASRVILMGFSQGCAMALTSLLLWEGDALGAVVGMSGFIPLNAHMTDLLGGQDQGDEGSDVGFVFGSDSSSECGSVPDDPARGVKSPLQQAIRDLRDEAELPTTSTFMSPLSFLQTPVFIGHGTEDPKVKYVHGHLATRLLEKMGIHTELHTYQGLGHCLSTDMLGDVLLFLSSTIDPDNSNQET</sequence>
<accession>A0A086STJ0</accession>
<dbReference type="STRING" id="857340.A0A086STJ0"/>
<feature type="domain" description="Phospholipase/carboxylesterase/thioesterase" evidence="2">
    <location>
        <begin position="227"/>
        <end position="301"/>
    </location>
</feature>
<dbReference type="InterPro" id="IPR029058">
    <property type="entry name" value="AB_hydrolase_fold"/>
</dbReference>
<dbReference type="GO" id="GO:0052689">
    <property type="term" value="F:carboxylic ester hydrolase activity"/>
    <property type="evidence" value="ECO:0007669"/>
    <property type="project" value="TreeGrafter"/>
</dbReference>
<dbReference type="GO" id="GO:0005737">
    <property type="term" value="C:cytoplasm"/>
    <property type="evidence" value="ECO:0007669"/>
    <property type="project" value="TreeGrafter"/>
</dbReference>
<organism evidence="3 4">
    <name type="scientific">Hapsidospora chrysogenum (strain ATCC 11550 / CBS 779.69 / DSM 880 / IAM 14645 / JCM 23072 / IMI 49137)</name>
    <name type="common">Acremonium chrysogenum</name>
    <dbReference type="NCBI Taxonomy" id="857340"/>
    <lineage>
        <taxon>Eukaryota</taxon>
        <taxon>Fungi</taxon>
        <taxon>Dikarya</taxon>
        <taxon>Ascomycota</taxon>
        <taxon>Pezizomycotina</taxon>
        <taxon>Sordariomycetes</taxon>
        <taxon>Hypocreomycetidae</taxon>
        <taxon>Hypocreales</taxon>
        <taxon>Bionectriaceae</taxon>
        <taxon>Hapsidospora</taxon>
    </lineage>
</organism>
<dbReference type="EMBL" id="JPKY01000207">
    <property type="protein sequence ID" value="KFH40422.1"/>
    <property type="molecule type" value="Genomic_DNA"/>
</dbReference>
<dbReference type="PANTHER" id="PTHR10655">
    <property type="entry name" value="LYSOPHOSPHOLIPASE-RELATED"/>
    <property type="match status" value="1"/>
</dbReference>
<name>A0A086STJ0_HAPC1</name>
<comment type="caution">
    <text evidence="3">The sequence shown here is derived from an EMBL/GenBank/DDBJ whole genome shotgun (WGS) entry which is preliminary data.</text>
</comment>
<proteinExistence type="inferred from homology"/>
<dbReference type="HOGENOM" id="CLU_049413_2_1_1"/>
<comment type="similarity">
    <text evidence="1">Belongs to the AB hydrolase superfamily. AB hydrolase 2 family.</text>
</comment>
<evidence type="ECO:0000259" key="2">
    <source>
        <dbReference type="Pfam" id="PF02230"/>
    </source>
</evidence>
<dbReference type="SUPFAM" id="SSF53474">
    <property type="entry name" value="alpha/beta-Hydrolases"/>
    <property type="match status" value="1"/>
</dbReference>
<evidence type="ECO:0000313" key="4">
    <source>
        <dbReference type="Proteomes" id="UP000029964"/>
    </source>
</evidence>
<dbReference type="Proteomes" id="UP000029964">
    <property type="component" value="Unassembled WGS sequence"/>
</dbReference>
<dbReference type="Pfam" id="PF02230">
    <property type="entry name" value="Abhydrolase_2"/>
    <property type="match status" value="2"/>
</dbReference>
<gene>
    <name evidence="3" type="ORF">ACRE_089060</name>
</gene>
<feature type="domain" description="Phospholipase/carboxylesterase/thioesterase" evidence="2">
    <location>
        <begin position="19"/>
        <end position="171"/>
    </location>
</feature>
<reference evidence="4" key="1">
    <citation type="journal article" date="2014" name="Genome Announc.">
        <title>Genome sequence and annotation of Acremonium chrysogenum, producer of the beta-lactam antibiotic cephalosporin C.</title>
        <authorList>
            <person name="Terfehr D."/>
            <person name="Dahlmann T.A."/>
            <person name="Specht T."/>
            <person name="Zadra I."/>
            <person name="Kuernsteiner H."/>
            <person name="Kueck U."/>
        </authorList>
    </citation>
    <scope>NUCLEOTIDE SEQUENCE [LARGE SCALE GENOMIC DNA]</scope>
    <source>
        <strain evidence="4">ATCC 11550 / CBS 779.69 / DSM 880 / IAM 14645 / JCM 23072 / IMI 49137</strain>
    </source>
</reference>
<evidence type="ECO:0000313" key="3">
    <source>
        <dbReference type="EMBL" id="KFH40422.1"/>
    </source>
</evidence>
<dbReference type="GO" id="GO:0008474">
    <property type="term" value="F:palmitoyl-(protein) hydrolase activity"/>
    <property type="evidence" value="ECO:0007669"/>
    <property type="project" value="TreeGrafter"/>
</dbReference>
<evidence type="ECO:0000256" key="1">
    <source>
        <dbReference type="ARBA" id="ARBA00006499"/>
    </source>
</evidence>
<keyword evidence="4" id="KW-1185">Reference proteome</keyword>
<dbReference type="AlphaFoldDB" id="A0A086STJ0"/>
<dbReference type="PANTHER" id="PTHR10655:SF64">
    <property type="entry name" value="PHOSPHOLIPASE_CARBOXYLESTERASE_THIOESTERASE DOMAIN-CONTAINING PROTEIN"/>
    <property type="match status" value="1"/>
</dbReference>
<dbReference type="InterPro" id="IPR050565">
    <property type="entry name" value="LYPA1-2/EST-like"/>
</dbReference>
<dbReference type="OrthoDB" id="2418081at2759"/>
<dbReference type="Gene3D" id="3.40.50.1820">
    <property type="entry name" value="alpha/beta hydrolase"/>
    <property type="match status" value="1"/>
</dbReference>